<protein>
    <submittedName>
        <fullName evidence="1">Uncharacterized protein C1orf222</fullName>
    </submittedName>
</protein>
<feature type="non-terminal residue" evidence="1">
    <location>
        <position position="105"/>
    </location>
</feature>
<proteinExistence type="predicted"/>
<dbReference type="PANTHER" id="PTHR22538">
    <property type="entry name" value="CILIA- AND FLAGELLA-ASSOCIATED PROTEIN 74"/>
    <property type="match status" value="1"/>
</dbReference>
<gene>
    <name evidence="1" type="ORF">N310_05089</name>
</gene>
<dbReference type="Proteomes" id="UP000053537">
    <property type="component" value="Unassembled WGS sequence"/>
</dbReference>
<sequence>TQNNSGLSVFSVFPMEGEIEAGKSQDFVVTFSPEHESLYYSDQLMVMLFGKLTAHKIQLKGAARDHPMFVEGGEPLDVPVESLAVTSPVASQKAEKRGKVPPLTV</sequence>
<accession>A0A091NB49</accession>
<keyword evidence="2" id="KW-1185">Reference proteome</keyword>
<dbReference type="AlphaFoldDB" id="A0A091NB49"/>
<dbReference type="InterPro" id="IPR013783">
    <property type="entry name" value="Ig-like_fold"/>
</dbReference>
<dbReference type="Gene3D" id="2.60.40.10">
    <property type="entry name" value="Immunoglobulins"/>
    <property type="match status" value="1"/>
</dbReference>
<feature type="non-terminal residue" evidence="1">
    <location>
        <position position="1"/>
    </location>
</feature>
<organism evidence="1 2">
    <name type="scientific">Acanthisitta chloris</name>
    <name type="common">rifleman</name>
    <dbReference type="NCBI Taxonomy" id="57068"/>
    <lineage>
        <taxon>Eukaryota</taxon>
        <taxon>Metazoa</taxon>
        <taxon>Chordata</taxon>
        <taxon>Craniata</taxon>
        <taxon>Vertebrata</taxon>
        <taxon>Euteleostomi</taxon>
        <taxon>Archelosauria</taxon>
        <taxon>Archosauria</taxon>
        <taxon>Dinosauria</taxon>
        <taxon>Saurischia</taxon>
        <taxon>Theropoda</taxon>
        <taxon>Coelurosauria</taxon>
        <taxon>Aves</taxon>
        <taxon>Neognathae</taxon>
        <taxon>Neoaves</taxon>
        <taxon>Telluraves</taxon>
        <taxon>Australaves</taxon>
        <taxon>Passeriformes</taxon>
        <taxon>Acanthisittidae</taxon>
        <taxon>Acanthisitta</taxon>
    </lineage>
</organism>
<reference evidence="1 2" key="1">
    <citation type="submission" date="2014-04" db="EMBL/GenBank/DDBJ databases">
        <title>Genome evolution of avian class.</title>
        <authorList>
            <person name="Zhang G."/>
            <person name="Li C."/>
        </authorList>
    </citation>
    <scope>NUCLEOTIDE SEQUENCE [LARGE SCALE GENOMIC DNA]</scope>
    <source>
        <strain evidence="1">BGI_N310</strain>
    </source>
</reference>
<evidence type="ECO:0000313" key="2">
    <source>
        <dbReference type="Proteomes" id="UP000053537"/>
    </source>
</evidence>
<evidence type="ECO:0000313" key="1">
    <source>
        <dbReference type="EMBL" id="KFP86104.1"/>
    </source>
</evidence>
<dbReference type="EMBL" id="KK844175">
    <property type="protein sequence ID" value="KFP86104.1"/>
    <property type="molecule type" value="Genomic_DNA"/>
</dbReference>
<name>A0A091NB49_9PASS</name>
<dbReference type="PANTHER" id="PTHR22538:SF0">
    <property type="entry name" value="CILIA- AND FLAGELLA-ASSOCIATED PROTEIN 74"/>
    <property type="match status" value="1"/>
</dbReference>